<evidence type="ECO:0000313" key="8">
    <source>
        <dbReference type="EnsemblPlants" id="Kaladp0058s0172.1.v1.1"/>
    </source>
</evidence>
<evidence type="ECO:0000256" key="2">
    <source>
        <dbReference type="ARBA" id="ARBA00022670"/>
    </source>
</evidence>
<dbReference type="Pfam" id="PF02902">
    <property type="entry name" value="Peptidase_C48"/>
    <property type="match status" value="1"/>
</dbReference>
<reference evidence="8" key="1">
    <citation type="submission" date="2021-01" db="UniProtKB">
        <authorList>
            <consortium name="EnsemblPlants"/>
        </authorList>
    </citation>
    <scope>IDENTIFICATION</scope>
</reference>
<dbReference type="AlphaFoldDB" id="A0A7N0U9P2"/>
<evidence type="ECO:0000256" key="3">
    <source>
        <dbReference type="ARBA" id="ARBA00022786"/>
    </source>
</evidence>
<dbReference type="GO" id="GO:0016929">
    <property type="term" value="F:deSUMOylase activity"/>
    <property type="evidence" value="ECO:0007669"/>
    <property type="project" value="TreeGrafter"/>
</dbReference>
<dbReference type="Gene3D" id="3.40.395.10">
    <property type="entry name" value="Adenoviral Proteinase, Chain A"/>
    <property type="match status" value="1"/>
</dbReference>
<evidence type="ECO:0000256" key="4">
    <source>
        <dbReference type="ARBA" id="ARBA00022801"/>
    </source>
</evidence>
<dbReference type="InterPro" id="IPR003653">
    <property type="entry name" value="Peptidase_C48_C"/>
</dbReference>
<dbReference type="PANTHER" id="PTHR12606">
    <property type="entry name" value="SENTRIN/SUMO-SPECIFIC PROTEASE"/>
    <property type="match status" value="1"/>
</dbReference>
<organism evidence="8 9">
    <name type="scientific">Kalanchoe fedtschenkoi</name>
    <name type="common">Lavender scallops</name>
    <name type="synonym">South American air plant</name>
    <dbReference type="NCBI Taxonomy" id="63787"/>
    <lineage>
        <taxon>Eukaryota</taxon>
        <taxon>Viridiplantae</taxon>
        <taxon>Streptophyta</taxon>
        <taxon>Embryophyta</taxon>
        <taxon>Tracheophyta</taxon>
        <taxon>Spermatophyta</taxon>
        <taxon>Magnoliopsida</taxon>
        <taxon>eudicotyledons</taxon>
        <taxon>Gunneridae</taxon>
        <taxon>Pentapetalae</taxon>
        <taxon>Saxifragales</taxon>
        <taxon>Crassulaceae</taxon>
        <taxon>Kalanchoe</taxon>
    </lineage>
</organism>
<keyword evidence="9" id="KW-1185">Reference proteome</keyword>
<dbReference type="OMA" id="WRILVTH"/>
<dbReference type="GO" id="GO:0016926">
    <property type="term" value="P:protein desumoylation"/>
    <property type="evidence" value="ECO:0007669"/>
    <property type="project" value="TreeGrafter"/>
</dbReference>
<evidence type="ECO:0000313" key="9">
    <source>
        <dbReference type="Proteomes" id="UP000594263"/>
    </source>
</evidence>
<name>A0A7N0U9P2_KALFE</name>
<evidence type="ECO:0000259" key="7">
    <source>
        <dbReference type="PROSITE" id="PS50600"/>
    </source>
</evidence>
<evidence type="ECO:0000256" key="6">
    <source>
        <dbReference type="SAM" id="MobiDB-lite"/>
    </source>
</evidence>
<dbReference type="GO" id="GO:0006508">
    <property type="term" value="P:proteolysis"/>
    <property type="evidence" value="ECO:0007669"/>
    <property type="project" value="UniProtKB-KW"/>
</dbReference>
<comment type="similarity">
    <text evidence="1">Belongs to the peptidase C48 family.</text>
</comment>
<dbReference type="GO" id="GO:0005634">
    <property type="term" value="C:nucleus"/>
    <property type="evidence" value="ECO:0007669"/>
    <property type="project" value="TreeGrafter"/>
</dbReference>
<feature type="domain" description="Ubiquitin-like protease family profile" evidence="7">
    <location>
        <begin position="349"/>
        <end position="520"/>
    </location>
</feature>
<dbReference type="PANTHER" id="PTHR12606:SF1">
    <property type="entry name" value="UBIQUITIN-LIKE-SPECIFIC PROTEASE 1A"/>
    <property type="match status" value="1"/>
</dbReference>
<feature type="region of interest" description="Disordered" evidence="6">
    <location>
        <begin position="26"/>
        <end position="47"/>
    </location>
</feature>
<dbReference type="PROSITE" id="PS50600">
    <property type="entry name" value="ULP_PROTEASE"/>
    <property type="match status" value="1"/>
</dbReference>
<keyword evidence="4" id="KW-0378">Hydrolase</keyword>
<dbReference type="EnsemblPlants" id="Kaladp0058s0172.2.v1.1">
    <property type="protein sequence ID" value="Kaladp0058s0172.2.v1.1"/>
    <property type="gene ID" value="Kaladp0058s0172.v1.1"/>
</dbReference>
<dbReference type="EnsemblPlants" id="Kaladp0058s0172.1.v1.1">
    <property type="protein sequence ID" value="Kaladp0058s0172.1.v1.1"/>
    <property type="gene ID" value="Kaladp0058s0172.v1.1"/>
</dbReference>
<accession>A0A7N0U9P2</accession>
<dbReference type="Proteomes" id="UP000594263">
    <property type="component" value="Unplaced"/>
</dbReference>
<dbReference type="Gramene" id="Kaladp0058s0172.2.v1.1">
    <property type="protein sequence ID" value="Kaladp0058s0172.2.v1.1"/>
    <property type="gene ID" value="Kaladp0058s0172.v1.1"/>
</dbReference>
<feature type="compositionally biased region" description="Polar residues" evidence="6">
    <location>
        <begin position="27"/>
        <end position="37"/>
    </location>
</feature>
<evidence type="ECO:0000256" key="5">
    <source>
        <dbReference type="ARBA" id="ARBA00022807"/>
    </source>
</evidence>
<dbReference type="InterPro" id="IPR038765">
    <property type="entry name" value="Papain-like_cys_pep_sf"/>
</dbReference>
<proteinExistence type="inferred from homology"/>
<protein>
    <recommendedName>
        <fullName evidence="7">Ubiquitin-like protease family profile domain-containing protein</fullName>
    </recommendedName>
</protein>
<keyword evidence="2" id="KW-0645">Protease</keyword>
<keyword evidence="3" id="KW-0833">Ubl conjugation pathway</keyword>
<sequence length="550" mass="62833">MGALAGHSRKRADYFSIIHRAAPSVPCSPNSDLSADNRSSKRPRLSDLKEALGVTPLKSPGSISSRISRYPAAPPPIRREIHAPRVHVKYGAAASALSSGALSGEEMGNFLSLRCYEAKVQALRTLKFVKKDVEFDRDGQEKEEKRNEEEVVEVIDVENEADKCDVLDDMSVDEAGAVGNGVEGCSGFNNNPSFEGEPVVTEVPVSDSKLMSLHEAFKRNDVVKVEDAERMLESWSLDAQVDVGSLTPVHKILYESVQRRNPRLHAVDFQINLEEKRLSFYQSLRLEKKDVKEVASEDMVLLSDEEKGDVEGALNEAFVPLTDEEEFEVRRALSANRKKLLVSHQKSGIVITGADIQCLRPRTWLNDEVINLYLELLKEREQREPQNFLKCHFFNTFFYKKLTKGKESYDFKAVRRWTTHRKLGYSLTDCDMIFIPIHLDVHWCMAVINKRDQKFQYLDSLSGKDTVTLKRLAQYYVDEVKDKSGKDIDVSNWKLEFIAAPRQQNGYDCGVFMIKYPDFMSRGLELLFSQEHMQYFRKRTVKEIMRLRAD</sequence>
<dbReference type="Gramene" id="Kaladp0058s0172.1.v1.1">
    <property type="protein sequence ID" value="Kaladp0058s0172.1.v1.1"/>
    <property type="gene ID" value="Kaladp0058s0172.v1.1"/>
</dbReference>
<keyword evidence="5" id="KW-0788">Thiol protease</keyword>
<dbReference type="SUPFAM" id="SSF54001">
    <property type="entry name" value="Cysteine proteinases"/>
    <property type="match status" value="1"/>
</dbReference>
<evidence type="ECO:0000256" key="1">
    <source>
        <dbReference type="ARBA" id="ARBA00005234"/>
    </source>
</evidence>
<dbReference type="FunFam" id="3.40.395.10:FF:000005">
    <property type="entry name" value="Ubiquitin-like-specific protease ESD4"/>
    <property type="match status" value="1"/>
</dbReference>